<feature type="transmembrane region" description="Helical" evidence="6">
    <location>
        <begin position="183"/>
        <end position="208"/>
    </location>
</feature>
<dbReference type="SUPFAM" id="SSF103473">
    <property type="entry name" value="MFS general substrate transporter"/>
    <property type="match status" value="1"/>
</dbReference>
<dbReference type="Pfam" id="PF07690">
    <property type="entry name" value="MFS_1"/>
    <property type="match status" value="1"/>
</dbReference>
<protein>
    <recommendedName>
        <fullName evidence="7">Major facilitator superfamily (MFS) profile domain-containing protein</fullName>
    </recommendedName>
</protein>
<feature type="transmembrane region" description="Helical" evidence="6">
    <location>
        <begin position="97"/>
        <end position="119"/>
    </location>
</feature>
<dbReference type="GO" id="GO:0005886">
    <property type="term" value="C:plasma membrane"/>
    <property type="evidence" value="ECO:0007669"/>
    <property type="project" value="UniProtKB-SubCell"/>
</dbReference>
<dbReference type="PANTHER" id="PTHR42718">
    <property type="entry name" value="MAJOR FACILITATOR SUPERFAMILY MULTIDRUG TRANSPORTER MFSC"/>
    <property type="match status" value="1"/>
</dbReference>
<sequence length="368" mass="38785">MRVWLAAVAIYIIAIAGRTSFGVVGVAAAPTYPIAIGARVLVGLGDATAFVSVIRLIPAWFPTRRIPLMTQLTAILGQLGPIVSAVPFLAILGRFGWVAAFASLAATGILTALLGYLAIVDTPDEHQQSVHHDRVGAILSSVTRHPGTWLGFFTHFALLFSPNVFLILWGMPLLTVGQGYSAATAAALISVNSIAGIAAGPAVAAMLVRHPWQRALVVLGIIVALIIAWSAVLAVDGQRPVWLWTLLVIVLAIGGAGSSIGFDFARTSLPPHHYGTASGLVNMGGFISSITAIMLVGVILDALAPDKNFSATDFRIALLVMVPIMAIGVTGILISRHKLRARLATEGILPLSVPQIVRRVMRSWREGS</sequence>
<evidence type="ECO:0000313" key="8">
    <source>
        <dbReference type="EMBL" id="OKL55206.1"/>
    </source>
</evidence>
<keyword evidence="5 6" id="KW-0472">Membrane</keyword>
<comment type="subcellular location">
    <subcellularLocation>
        <location evidence="1">Cell membrane</location>
        <topology evidence="1">Multi-pass membrane protein</topology>
    </subcellularLocation>
</comment>
<evidence type="ECO:0000256" key="4">
    <source>
        <dbReference type="ARBA" id="ARBA00022989"/>
    </source>
</evidence>
<dbReference type="Gene3D" id="1.20.1250.20">
    <property type="entry name" value="MFS general substrate transporter like domains"/>
    <property type="match status" value="1"/>
</dbReference>
<evidence type="ECO:0000313" key="9">
    <source>
        <dbReference type="Proteomes" id="UP000185628"/>
    </source>
</evidence>
<comment type="caution">
    <text evidence="8">The sequence shown here is derived from an EMBL/GenBank/DDBJ whole genome shotgun (WGS) entry which is preliminary data.</text>
</comment>
<dbReference type="Proteomes" id="UP000185628">
    <property type="component" value="Unassembled WGS sequence"/>
</dbReference>
<organism evidence="8 9">
    <name type="scientific">Bowdeniella nasicola</name>
    <dbReference type="NCBI Taxonomy" id="208480"/>
    <lineage>
        <taxon>Bacteria</taxon>
        <taxon>Bacillati</taxon>
        <taxon>Actinomycetota</taxon>
        <taxon>Actinomycetes</taxon>
        <taxon>Actinomycetales</taxon>
        <taxon>Actinomycetaceae</taxon>
        <taxon>Bowdeniella</taxon>
    </lineage>
</organism>
<keyword evidence="4 6" id="KW-1133">Transmembrane helix</keyword>
<evidence type="ECO:0000256" key="6">
    <source>
        <dbReference type="SAM" id="Phobius"/>
    </source>
</evidence>
<dbReference type="EMBL" id="MQVR01000001">
    <property type="protein sequence ID" value="OKL55206.1"/>
    <property type="molecule type" value="Genomic_DNA"/>
</dbReference>
<dbReference type="PANTHER" id="PTHR42718:SF9">
    <property type="entry name" value="MAJOR FACILITATOR SUPERFAMILY MULTIDRUG TRANSPORTER MFSC"/>
    <property type="match status" value="1"/>
</dbReference>
<keyword evidence="2" id="KW-0813">Transport</keyword>
<evidence type="ECO:0000256" key="3">
    <source>
        <dbReference type="ARBA" id="ARBA00022692"/>
    </source>
</evidence>
<evidence type="ECO:0000256" key="5">
    <source>
        <dbReference type="ARBA" id="ARBA00023136"/>
    </source>
</evidence>
<evidence type="ECO:0000259" key="7">
    <source>
        <dbReference type="PROSITE" id="PS50850"/>
    </source>
</evidence>
<reference evidence="9" key="1">
    <citation type="submission" date="2016-12" db="EMBL/GenBank/DDBJ databases">
        <authorList>
            <person name="Meng X."/>
        </authorList>
    </citation>
    <scope>NUCLEOTIDE SEQUENCE [LARGE SCALE GENOMIC DNA]</scope>
    <source>
        <strain evidence="9">DSM 19116</strain>
    </source>
</reference>
<feature type="transmembrane region" description="Helical" evidence="6">
    <location>
        <begin position="283"/>
        <end position="304"/>
    </location>
</feature>
<name>A0A1Q5Q5X1_9ACTO</name>
<dbReference type="AlphaFoldDB" id="A0A1Q5Q5X1"/>
<feature type="domain" description="Major facilitator superfamily (MFS) profile" evidence="7">
    <location>
        <begin position="1"/>
        <end position="340"/>
    </location>
</feature>
<feature type="transmembrane region" description="Helical" evidence="6">
    <location>
        <begin position="316"/>
        <end position="334"/>
    </location>
</feature>
<dbReference type="InterPro" id="IPR020846">
    <property type="entry name" value="MFS_dom"/>
</dbReference>
<keyword evidence="9" id="KW-1185">Reference proteome</keyword>
<proteinExistence type="predicted"/>
<feature type="transmembrane region" description="Helical" evidence="6">
    <location>
        <begin position="215"/>
        <end position="235"/>
    </location>
</feature>
<evidence type="ECO:0000256" key="1">
    <source>
        <dbReference type="ARBA" id="ARBA00004651"/>
    </source>
</evidence>
<accession>A0A1Q5Q5X1</accession>
<feature type="transmembrane region" description="Helical" evidence="6">
    <location>
        <begin position="38"/>
        <end position="60"/>
    </location>
</feature>
<dbReference type="InterPro" id="IPR011701">
    <property type="entry name" value="MFS"/>
</dbReference>
<dbReference type="InterPro" id="IPR036259">
    <property type="entry name" value="MFS_trans_sf"/>
</dbReference>
<feature type="transmembrane region" description="Helical" evidence="6">
    <location>
        <begin position="149"/>
        <end position="171"/>
    </location>
</feature>
<dbReference type="GO" id="GO:0022857">
    <property type="term" value="F:transmembrane transporter activity"/>
    <property type="evidence" value="ECO:0007669"/>
    <property type="project" value="InterPro"/>
</dbReference>
<feature type="transmembrane region" description="Helical" evidence="6">
    <location>
        <begin position="72"/>
        <end position="91"/>
    </location>
</feature>
<dbReference type="PROSITE" id="PS50850">
    <property type="entry name" value="MFS"/>
    <property type="match status" value="1"/>
</dbReference>
<gene>
    <name evidence="8" type="ORF">BSZ39_00410</name>
</gene>
<keyword evidence="3 6" id="KW-0812">Transmembrane</keyword>
<evidence type="ECO:0000256" key="2">
    <source>
        <dbReference type="ARBA" id="ARBA00022448"/>
    </source>
</evidence>
<feature type="transmembrane region" description="Helical" evidence="6">
    <location>
        <begin position="241"/>
        <end position="262"/>
    </location>
</feature>